<comment type="similarity">
    <text evidence="1">Belongs to the UPF0397 family.</text>
</comment>
<reference evidence="2 3" key="1">
    <citation type="journal article" date="2016" name="Genome Announc.">
        <title>Complete Genome Sequences of Aerococcus christensenii CCUG 28831T, Aerococcus sanguinicola CCUG 43001T, Aerococcus urinae CCUG 36881T, Aerococcus urinaeequi CCUG 28094T, Aerococcus urinaehominis CCUG 42038 BT, and Aerococcus viridans CCUG 4311T.</title>
        <authorList>
            <person name="Carkaci D."/>
            <person name="Dargis R."/>
            <person name="Nielsen X.C."/>
            <person name="Skovgaard O."/>
            <person name="Fuursted K."/>
            <person name="Christensen J.J."/>
        </authorList>
    </citation>
    <scope>NUCLEOTIDE SEQUENCE [LARGE SCALE GENOMIC DNA]</scope>
    <source>
        <strain evidence="2 3">CCUG42038B</strain>
    </source>
</reference>
<dbReference type="HAMAP" id="MF_01572">
    <property type="entry name" value="UPF0397"/>
    <property type="match status" value="1"/>
</dbReference>
<keyword evidence="1" id="KW-1003">Cell membrane</keyword>
<keyword evidence="1" id="KW-0472">Membrane</keyword>
<feature type="transmembrane region" description="Helical" evidence="1">
    <location>
        <begin position="115"/>
        <end position="136"/>
    </location>
</feature>
<dbReference type="STRING" id="128944.AWM75_05015"/>
<proteinExistence type="inferred from homology"/>
<accession>A0A0X8FL90</accession>
<dbReference type="NCBIfam" id="NF010182">
    <property type="entry name" value="PRK13661.1"/>
    <property type="match status" value="1"/>
</dbReference>
<keyword evidence="1" id="KW-0812">Transmembrane</keyword>
<sequence length="183" mass="19563">MKSTNEVEKVVAIAIGAAITFILMKFVVIPTPIPNTVIQTSYGFLALLAAIYGGGVAAIAGFIAHFLNDAMTYGTVWHAWVVTTAFIGLGFGFILKGNKIQQGIFNRASQIKFLVGQLIVNVLGWGLIAPVLDILIHSEPANKVFTQGIVSAITNSIATAIVGWLLIQAYTKTRTKSGSLRED</sequence>
<name>A0A0X8FL90_9LACT</name>
<dbReference type="KEGG" id="auh:AWM75_05015"/>
<dbReference type="PANTHER" id="PTHR37815:SF3">
    <property type="entry name" value="UPF0397 PROTEIN SPR0429"/>
    <property type="match status" value="1"/>
</dbReference>
<feature type="transmembrane region" description="Helical" evidence="1">
    <location>
        <begin position="76"/>
        <end position="95"/>
    </location>
</feature>
<dbReference type="Gene3D" id="1.10.1760.20">
    <property type="match status" value="1"/>
</dbReference>
<gene>
    <name evidence="2" type="ORF">AWM75_05015</name>
</gene>
<dbReference type="InterPro" id="IPR009825">
    <property type="entry name" value="ECF_substrate-spec-like"/>
</dbReference>
<comment type="subcellular location">
    <subcellularLocation>
        <location evidence="1">Cell membrane</location>
        <topology evidence="1">Multi-pass membrane protein</topology>
    </subcellularLocation>
</comment>
<reference evidence="3" key="2">
    <citation type="submission" date="2016-01" db="EMBL/GenBank/DDBJ databases">
        <title>Six Aerococcus type strain genome sequencing and assembly using PacBio and Illumina Hiseq.</title>
        <authorList>
            <person name="Carkaci D."/>
            <person name="Dargis R."/>
            <person name="Nielsen X.C."/>
            <person name="Skovgaard O."/>
            <person name="Fuursted K."/>
            <person name="Christensen J.J."/>
        </authorList>
    </citation>
    <scope>NUCLEOTIDE SEQUENCE [LARGE SCALE GENOMIC DNA]</scope>
    <source>
        <strain evidence="3">CCUG42038B</strain>
    </source>
</reference>
<protein>
    <recommendedName>
        <fullName evidence="1">UPF0397 protein AWM75_05015</fullName>
    </recommendedName>
</protein>
<feature type="transmembrane region" description="Helical" evidence="1">
    <location>
        <begin position="12"/>
        <end position="30"/>
    </location>
</feature>
<evidence type="ECO:0000256" key="1">
    <source>
        <dbReference type="HAMAP-Rule" id="MF_01572"/>
    </source>
</evidence>
<feature type="transmembrane region" description="Helical" evidence="1">
    <location>
        <begin position="148"/>
        <end position="167"/>
    </location>
</feature>
<dbReference type="GO" id="GO:0005886">
    <property type="term" value="C:plasma membrane"/>
    <property type="evidence" value="ECO:0007669"/>
    <property type="project" value="UniProtKB-SubCell"/>
</dbReference>
<keyword evidence="1" id="KW-1133">Transmembrane helix</keyword>
<evidence type="ECO:0000313" key="2">
    <source>
        <dbReference type="EMBL" id="AMB99391.1"/>
    </source>
</evidence>
<organism evidence="2 3">
    <name type="scientific">Aerococcus urinaehominis</name>
    <dbReference type="NCBI Taxonomy" id="128944"/>
    <lineage>
        <taxon>Bacteria</taxon>
        <taxon>Bacillati</taxon>
        <taxon>Bacillota</taxon>
        <taxon>Bacilli</taxon>
        <taxon>Lactobacillales</taxon>
        <taxon>Aerococcaceae</taxon>
        <taxon>Aerococcus</taxon>
    </lineage>
</organism>
<dbReference type="InterPro" id="IPR022914">
    <property type="entry name" value="UPF0397"/>
</dbReference>
<dbReference type="Pfam" id="PF07155">
    <property type="entry name" value="ECF-ribofla_trS"/>
    <property type="match status" value="1"/>
</dbReference>
<dbReference type="Proteomes" id="UP000062260">
    <property type="component" value="Chromosome"/>
</dbReference>
<dbReference type="AlphaFoldDB" id="A0A0X8FL90"/>
<keyword evidence="3" id="KW-1185">Reference proteome</keyword>
<dbReference type="EMBL" id="CP014163">
    <property type="protein sequence ID" value="AMB99391.1"/>
    <property type="molecule type" value="Genomic_DNA"/>
</dbReference>
<evidence type="ECO:0000313" key="3">
    <source>
        <dbReference type="Proteomes" id="UP000062260"/>
    </source>
</evidence>
<dbReference type="PANTHER" id="PTHR37815">
    <property type="entry name" value="UPF0397 PROTEIN BC_2624-RELATED"/>
    <property type="match status" value="1"/>
</dbReference>
<feature type="transmembrane region" description="Helical" evidence="1">
    <location>
        <begin position="42"/>
        <end position="64"/>
    </location>
</feature>